<accession>A0A9Q0XJU7</accession>
<feature type="non-terminal residue" evidence="1">
    <location>
        <position position="1"/>
    </location>
</feature>
<protein>
    <submittedName>
        <fullName evidence="1">Uncharacterized protein</fullName>
    </submittedName>
</protein>
<gene>
    <name evidence="1" type="ORF">JRQ81_003103</name>
</gene>
<evidence type="ECO:0000313" key="2">
    <source>
        <dbReference type="Proteomes" id="UP001142489"/>
    </source>
</evidence>
<proteinExistence type="predicted"/>
<sequence>GLTHLLLVDNFQSKWLKSVLNTLQAMGLSSQAILSMKWDEAKSALKQRILDMERQADLGSCPNFRVPDTHKYRPLPMAYLSQLETYKFRKAFTLARRELDLSSCISRRNISILLQIGIALTMHMRYPCGCCLHTKGGGHQEGCVLVHVCYGANNSIRSQIRLEERGGQCEAPALVLCRIQASRI</sequence>
<evidence type="ECO:0000313" key="1">
    <source>
        <dbReference type="EMBL" id="KAJ7316941.1"/>
    </source>
</evidence>
<name>A0A9Q0XJU7_9SAUR</name>
<dbReference type="EMBL" id="JAPFRF010000011">
    <property type="protein sequence ID" value="KAJ7316941.1"/>
    <property type="molecule type" value="Genomic_DNA"/>
</dbReference>
<keyword evidence="2" id="KW-1185">Reference proteome</keyword>
<dbReference type="AlphaFoldDB" id="A0A9Q0XJU7"/>
<organism evidence="1 2">
    <name type="scientific">Phrynocephalus forsythii</name>
    <dbReference type="NCBI Taxonomy" id="171643"/>
    <lineage>
        <taxon>Eukaryota</taxon>
        <taxon>Metazoa</taxon>
        <taxon>Chordata</taxon>
        <taxon>Craniata</taxon>
        <taxon>Vertebrata</taxon>
        <taxon>Euteleostomi</taxon>
        <taxon>Lepidosauria</taxon>
        <taxon>Squamata</taxon>
        <taxon>Bifurcata</taxon>
        <taxon>Unidentata</taxon>
        <taxon>Episquamata</taxon>
        <taxon>Toxicofera</taxon>
        <taxon>Iguania</taxon>
        <taxon>Acrodonta</taxon>
        <taxon>Agamidae</taxon>
        <taxon>Agaminae</taxon>
        <taxon>Phrynocephalus</taxon>
    </lineage>
</organism>
<comment type="caution">
    <text evidence="1">The sequence shown here is derived from an EMBL/GenBank/DDBJ whole genome shotgun (WGS) entry which is preliminary data.</text>
</comment>
<dbReference type="Proteomes" id="UP001142489">
    <property type="component" value="Unassembled WGS sequence"/>
</dbReference>
<reference evidence="1" key="1">
    <citation type="journal article" date="2023" name="DNA Res.">
        <title>Chromosome-level genome assembly of Phrynocephalus forsythii using third-generation DNA sequencing and Hi-C analysis.</title>
        <authorList>
            <person name="Qi Y."/>
            <person name="Zhao W."/>
            <person name="Zhao Y."/>
            <person name="Niu C."/>
            <person name="Cao S."/>
            <person name="Zhang Y."/>
        </authorList>
    </citation>
    <scope>NUCLEOTIDE SEQUENCE</scope>
    <source>
        <tissue evidence="1">Muscle</tissue>
    </source>
</reference>